<dbReference type="SMART" id="SM00175">
    <property type="entry name" value="RAB"/>
    <property type="match status" value="1"/>
</dbReference>
<accession>A0AAW0W7M5</accession>
<evidence type="ECO:0000256" key="2">
    <source>
        <dbReference type="ARBA" id="ARBA00022553"/>
    </source>
</evidence>
<dbReference type="Proteomes" id="UP001445076">
    <property type="component" value="Unassembled WGS sequence"/>
</dbReference>
<dbReference type="PANTHER" id="PTHR45775">
    <property type="entry name" value="RAD, GEM/KIR FAMILY MEMBER 2, ISOFORM C"/>
    <property type="match status" value="1"/>
</dbReference>
<feature type="non-terminal residue" evidence="3">
    <location>
        <position position="1"/>
    </location>
</feature>
<reference evidence="3 4" key="1">
    <citation type="journal article" date="2024" name="BMC Genomics">
        <title>Genome assembly of redclaw crayfish (Cherax quadricarinatus) provides insights into its immune adaptation and hypoxia tolerance.</title>
        <authorList>
            <person name="Liu Z."/>
            <person name="Zheng J."/>
            <person name="Li H."/>
            <person name="Fang K."/>
            <person name="Wang S."/>
            <person name="He J."/>
            <person name="Zhou D."/>
            <person name="Weng S."/>
            <person name="Chi M."/>
            <person name="Gu Z."/>
            <person name="He J."/>
            <person name="Li F."/>
            <person name="Wang M."/>
        </authorList>
    </citation>
    <scope>NUCLEOTIDE SEQUENCE [LARGE SCALE GENOMIC DNA]</scope>
    <source>
        <strain evidence="3">ZL_2023a</strain>
    </source>
</reference>
<comment type="similarity">
    <text evidence="1">Belongs to the small GTPase superfamily. RGK family.</text>
</comment>
<dbReference type="PRINTS" id="PR00449">
    <property type="entry name" value="RASTRNSFRMNG"/>
</dbReference>
<feature type="non-terminal residue" evidence="3">
    <location>
        <position position="276"/>
    </location>
</feature>
<dbReference type="NCBIfam" id="TIGR00231">
    <property type="entry name" value="small_GTP"/>
    <property type="match status" value="1"/>
</dbReference>
<organism evidence="3 4">
    <name type="scientific">Cherax quadricarinatus</name>
    <name type="common">Australian red claw crayfish</name>
    <dbReference type="NCBI Taxonomy" id="27406"/>
    <lineage>
        <taxon>Eukaryota</taxon>
        <taxon>Metazoa</taxon>
        <taxon>Ecdysozoa</taxon>
        <taxon>Arthropoda</taxon>
        <taxon>Crustacea</taxon>
        <taxon>Multicrustacea</taxon>
        <taxon>Malacostraca</taxon>
        <taxon>Eumalacostraca</taxon>
        <taxon>Eucarida</taxon>
        <taxon>Decapoda</taxon>
        <taxon>Pleocyemata</taxon>
        <taxon>Astacidea</taxon>
        <taxon>Parastacoidea</taxon>
        <taxon>Parastacidae</taxon>
        <taxon>Cherax</taxon>
    </lineage>
</organism>
<dbReference type="GO" id="GO:0005525">
    <property type="term" value="F:GTP binding"/>
    <property type="evidence" value="ECO:0007669"/>
    <property type="project" value="InterPro"/>
</dbReference>
<dbReference type="InterPro" id="IPR005225">
    <property type="entry name" value="Small_GTP-bd"/>
</dbReference>
<dbReference type="InterPro" id="IPR027417">
    <property type="entry name" value="P-loop_NTPase"/>
</dbReference>
<evidence type="ECO:0000256" key="1">
    <source>
        <dbReference type="ARBA" id="ARBA00008846"/>
    </source>
</evidence>
<dbReference type="Gene3D" id="3.40.50.300">
    <property type="entry name" value="P-loop containing nucleotide triphosphate hydrolases"/>
    <property type="match status" value="1"/>
</dbReference>
<dbReference type="EMBL" id="JARKIK010000082">
    <property type="protein sequence ID" value="KAK8725638.1"/>
    <property type="molecule type" value="Genomic_DNA"/>
</dbReference>
<dbReference type="GO" id="GO:0005246">
    <property type="term" value="F:calcium channel regulator activity"/>
    <property type="evidence" value="ECO:0007669"/>
    <property type="project" value="TreeGrafter"/>
</dbReference>
<protein>
    <submittedName>
        <fullName evidence="3">Uncharacterized protein</fullName>
    </submittedName>
</protein>
<dbReference type="PANTHER" id="PTHR45775:SF6">
    <property type="entry name" value="RAD, GEM_KIR FAMILY MEMBER 2, ISOFORM C"/>
    <property type="match status" value="1"/>
</dbReference>
<gene>
    <name evidence="3" type="ORF">OTU49_010660</name>
</gene>
<name>A0AAW0W7M5_CHEQU</name>
<dbReference type="GO" id="GO:0005886">
    <property type="term" value="C:plasma membrane"/>
    <property type="evidence" value="ECO:0007669"/>
    <property type="project" value="TreeGrafter"/>
</dbReference>
<evidence type="ECO:0000313" key="3">
    <source>
        <dbReference type="EMBL" id="KAK8725638.1"/>
    </source>
</evidence>
<dbReference type="SUPFAM" id="SSF52540">
    <property type="entry name" value="P-loop containing nucleoside triphosphate hydrolases"/>
    <property type="match status" value="1"/>
</dbReference>
<dbReference type="AlphaFoldDB" id="A0AAW0W7M5"/>
<dbReference type="SMART" id="SM00173">
    <property type="entry name" value="RAS"/>
    <property type="match status" value="1"/>
</dbReference>
<dbReference type="InterPro" id="IPR051641">
    <property type="entry name" value="RGK_GTP-binding_reg"/>
</dbReference>
<comment type="caution">
    <text evidence="3">The sequence shown here is derived from an EMBL/GenBank/DDBJ whole genome shotgun (WGS) entry which is preliminary data.</text>
</comment>
<dbReference type="FunFam" id="3.40.50.300:FF:000664">
    <property type="entry name" value="Uncharacterized protein, isoform B"/>
    <property type="match status" value="1"/>
</dbReference>
<dbReference type="PROSITE" id="PS51419">
    <property type="entry name" value="RAB"/>
    <property type="match status" value="1"/>
</dbReference>
<dbReference type="PROSITE" id="PS51421">
    <property type="entry name" value="RAS"/>
    <property type="match status" value="1"/>
</dbReference>
<dbReference type="GO" id="GO:0003924">
    <property type="term" value="F:GTPase activity"/>
    <property type="evidence" value="ECO:0007669"/>
    <property type="project" value="InterPro"/>
</dbReference>
<keyword evidence="4" id="KW-1185">Reference proteome</keyword>
<dbReference type="Pfam" id="PF00071">
    <property type="entry name" value="Ras"/>
    <property type="match status" value="1"/>
</dbReference>
<dbReference type="SMART" id="SM00174">
    <property type="entry name" value="RHO"/>
    <property type="match status" value="1"/>
</dbReference>
<evidence type="ECO:0000313" key="4">
    <source>
        <dbReference type="Proteomes" id="UP001445076"/>
    </source>
</evidence>
<dbReference type="InterPro" id="IPR001806">
    <property type="entry name" value="Small_GTPase"/>
</dbReference>
<sequence>VVTSLEGGANFMTSLEGACRSLAPGLPPAITLSCDDVSCIADGCAWSHPCSLATSAASSAASSQASSASEMTTPYRVVMLGGPGVGKTALVHQFMTSEYINAYDNSLDEEFGEHSVSILLDGEESEIMFVDHPADEMTVENYLGTYEPHAFVVVYSVVEKTSFQRAEEVLQYLWRLDVMANKGVILVGNKTDIVRSRCVTSKEGSNLADSYDCKYIETSSGFNHQVDELLVGILKQIRLKSRDSEVTARKRSTRKKKYRGSKTSASLKVKSFLTKV</sequence>
<proteinExistence type="inferred from homology"/>
<keyword evidence="2" id="KW-0597">Phosphoprotein</keyword>